<evidence type="ECO:0000259" key="7">
    <source>
        <dbReference type="Pfam" id="PF18052"/>
    </source>
</evidence>
<dbReference type="GeneID" id="132803439"/>
<evidence type="ECO:0000259" key="8">
    <source>
        <dbReference type="Pfam" id="PF23559"/>
    </source>
</evidence>
<dbReference type="Gene3D" id="1.20.5.4130">
    <property type="match status" value="1"/>
</dbReference>
<feature type="domain" description="Disease resistance R13L4/SHOC-2-like LRR" evidence="9">
    <location>
        <begin position="574"/>
        <end position="653"/>
    </location>
</feature>
<evidence type="ECO:0000256" key="4">
    <source>
        <dbReference type="ARBA" id="ARBA00022821"/>
    </source>
</evidence>
<dbReference type="RefSeq" id="XP_060672445.1">
    <property type="nucleotide sequence ID" value="XM_060816462.1"/>
</dbReference>
<keyword evidence="3" id="KW-0547">Nucleotide-binding</keyword>
<proteinExistence type="predicted"/>
<dbReference type="Gene3D" id="3.80.10.10">
    <property type="entry name" value="Ribonuclease Inhibitor"/>
    <property type="match status" value="3"/>
</dbReference>
<keyword evidence="4" id="KW-0611">Plant defense</keyword>
<reference evidence="12 13" key="1">
    <citation type="submission" date="2025-05" db="UniProtKB">
        <authorList>
            <consortium name="RefSeq"/>
        </authorList>
    </citation>
    <scope>IDENTIFICATION</scope>
    <source>
        <tissue evidence="12 13">Seedling</tissue>
    </source>
</reference>
<evidence type="ECO:0000256" key="3">
    <source>
        <dbReference type="ARBA" id="ARBA00022741"/>
    </source>
</evidence>
<dbReference type="InterPro" id="IPR003591">
    <property type="entry name" value="Leu-rich_rpt_typical-subtyp"/>
</dbReference>
<evidence type="ECO:0000259" key="6">
    <source>
        <dbReference type="Pfam" id="PF00931"/>
    </source>
</evidence>
<feature type="domain" description="R13L1/DRL21-like LRR repeat region" evidence="10">
    <location>
        <begin position="738"/>
        <end position="858"/>
    </location>
</feature>
<dbReference type="PRINTS" id="PR00364">
    <property type="entry name" value="DISEASERSIST"/>
</dbReference>
<dbReference type="Pfam" id="PF23598">
    <property type="entry name" value="LRR_14"/>
    <property type="match status" value="1"/>
</dbReference>
<dbReference type="InterPro" id="IPR002182">
    <property type="entry name" value="NB-ARC"/>
</dbReference>
<dbReference type="Gene3D" id="1.10.8.430">
    <property type="entry name" value="Helical domain of apoptotic protease-activating factors"/>
    <property type="match status" value="1"/>
</dbReference>
<feature type="domain" description="Disease resistance protein winged helix" evidence="8">
    <location>
        <begin position="432"/>
        <end position="505"/>
    </location>
</feature>
<keyword evidence="1" id="KW-0433">Leucine-rich repeat</keyword>
<dbReference type="Pfam" id="PF00931">
    <property type="entry name" value="NB-ARC"/>
    <property type="match status" value="1"/>
</dbReference>
<dbReference type="RefSeq" id="XP_060672444.1">
    <property type="nucleotide sequence ID" value="XM_060816461.1"/>
</dbReference>
<dbReference type="PANTHER" id="PTHR36766">
    <property type="entry name" value="PLANT BROAD-SPECTRUM MILDEW RESISTANCE PROTEIN RPW8"/>
    <property type="match status" value="1"/>
</dbReference>
<keyword evidence="11" id="KW-1185">Reference proteome</keyword>
<evidence type="ECO:0000313" key="12">
    <source>
        <dbReference type="RefSeq" id="XP_060672444.1"/>
    </source>
</evidence>
<gene>
    <name evidence="12 13" type="primary">LOC132803439</name>
</gene>
<dbReference type="InterPro" id="IPR058922">
    <property type="entry name" value="WHD_DRP"/>
</dbReference>
<evidence type="ECO:0000313" key="13">
    <source>
        <dbReference type="RefSeq" id="XP_060672445.1"/>
    </source>
</evidence>
<evidence type="ECO:0000259" key="10">
    <source>
        <dbReference type="Pfam" id="PF25019"/>
    </source>
</evidence>
<dbReference type="Pfam" id="PF23559">
    <property type="entry name" value="WHD_DRP"/>
    <property type="match status" value="1"/>
</dbReference>
<keyword evidence="5" id="KW-0067">ATP-binding</keyword>
<dbReference type="InterPro" id="IPR032675">
    <property type="entry name" value="LRR_dom_sf"/>
</dbReference>
<dbReference type="Pfam" id="PF25019">
    <property type="entry name" value="LRR_R13L1-DRL21"/>
    <property type="match status" value="1"/>
</dbReference>
<dbReference type="SMART" id="SM00369">
    <property type="entry name" value="LRR_TYP"/>
    <property type="match status" value="3"/>
</dbReference>
<dbReference type="InterPro" id="IPR056789">
    <property type="entry name" value="LRR_R13L1-DRL21"/>
</dbReference>
<dbReference type="InterPro" id="IPR041118">
    <property type="entry name" value="Rx_N"/>
</dbReference>
<dbReference type="SUPFAM" id="SSF52047">
    <property type="entry name" value="RNI-like"/>
    <property type="match status" value="1"/>
</dbReference>
<evidence type="ECO:0000256" key="5">
    <source>
        <dbReference type="ARBA" id="ARBA00022840"/>
    </source>
</evidence>
<accession>A0ABM4A6T6</accession>
<evidence type="ECO:0000256" key="1">
    <source>
        <dbReference type="ARBA" id="ARBA00022614"/>
    </source>
</evidence>
<dbReference type="Proteomes" id="UP001652623">
    <property type="component" value="Chromosome 4"/>
</dbReference>
<dbReference type="InterPro" id="IPR055414">
    <property type="entry name" value="LRR_R13L4/SHOC2-like"/>
</dbReference>
<feature type="domain" description="NB-ARC" evidence="6">
    <location>
        <begin position="173"/>
        <end position="345"/>
    </location>
</feature>
<dbReference type="InterPro" id="IPR036388">
    <property type="entry name" value="WH-like_DNA-bd_sf"/>
</dbReference>
<sequence>MALEVVGGALLSASLQLLFDRMASKQVVDYVREKNVDYGLLNKLRIKLSSLDKVLDDAEKKQISDPAVRKWMNELKNTIYNTEDLVYEINTEALRCEIEGKPPHLLSFFSTRSYAKQMNQRIAKILDELEYIVQQKDLIGLKEVGRVENKSSPRVSIIVPPLEDESGIYGRNADKEAIVNLLLSDADTGSKISVIPVVGMGGLGKTTLAKLVYNDFRVNNLFDIKMWITVSDEFDVFMLTKTILEKVTSRTCSMKDQYDLQLRLKEVLEGKKFLLVLDDVWNENYDRWYALKSPLEFAAFGSKIIVTTRSDSIGSMMGNVTNHRLQVISDEDSWKLFAKHVFSNNNVEPSKYSDMEAIGKRIVEKCQGLPLAIISLGGLLRSKLNFEEWENILKNDIWELIDEKKCDILPALWLSYYYLPPHLKRCFVYCSIFPKDHEFMKKDLILLWMAEDLLQPQKNKTLEEIGDQYFHDLVSRSFFQCNNCSLTNYYGYIYYTMHDLVNDLASFISKDFCLRLDDNDFKVLSNNVRHLSCMRYEYRIEDLRASFENKLLRTFLPEPSLGELNKLLFVDFERLQTMQCLRVLRLCGLVKLHYLPDSIGNLKLLRYLDLSWNDIGAIPDTICTLYNLQTLILRSCSKVRCLPNSIGNLKSLRHLDLSSTGVRQLPETICNMPDLHTLSLRYCESLSRLPNNIARLTNLRHINIEGTDLEEMPPQMSALKSLEKVSYFTVGKDSGSSIQELEKLSNLRGSLGIKRLENIVNVEDVSVANLKYLTRLSLEWENDVDDSHKAKTILERLEPQINVEELAIANYGGTSFPNWVGRDLFCRLGKMELKNCRNCCLLLPLGQLPSLKELLLEGFDMVERIGHEFYCGGSSSNSMTRPFKSLEVLKFADMSSWEEWLPMEGEEEDGAFPKLRRLELRNCPKLSAAYLPDYLPSVNTLGISGCKKLLASLQGDQLPTLEVLELGGCRQVESFPEGRLPSNIHTIHIAFCRKLVSLLEEGWPSNLKSLSIYGCDKLFNVNTQWNLGMLTSLTSLKFASLGEALDSFLKEGQLPTTLTSLILFSNFKLKSLHSKAFRSLTSLKKLKICMCTNLQCLPEEGMPASLQKLSIESCPLVAQRCQREIGEDWPKIAHIPCIRIADEVIFDDML</sequence>
<evidence type="ECO:0000313" key="11">
    <source>
        <dbReference type="Proteomes" id="UP001652623"/>
    </source>
</evidence>
<dbReference type="Pfam" id="PF18052">
    <property type="entry name" value="Rx_N"/>
    <property type="match status" value="1"/>
</dbReference>
<dbReference type="SUPFAM" id="SSF52540">
    <property type="entry name" value="P-loop containing nucleoside triphosphate hydrolases"/>
    <property type="match status" value="1"/>
</dbReference>
<dbReference type="PANTHER" id="PTHR36766:SF40">
    <property type="entry name" value="DISEASE RESISTANCE PROTEIN RGA3"/>
    <property type="match status" value="1"/>
</dbReference>
<evidence type="ECO:0000259" key="9">
    <source>
        <dbReference type="Pfam" id="PF23598"/>
    </source>
</evidence>
<feature type="domain" description="Disease resistance N-terminal" evidence="7">
    <location>
        <begin position="11"/>
        <end position="101"/>
    </location>
</feature>
<name>A0ABM4A6T6_ZIZJJ</name>
<keyword evidence="2" id="KW-0677">Repeat</keyword>
<protein>
    <submittedName>
        <fullName evidence="12 13">Disease resistance RPP13-like protein 1</fullName>
    </submittedName>
</protein>
<dbReference type="SUPFAM" id="SSF52058">
    <property type="entry name" value="L domain-like"/>
    <property type="match status" value="1"/>
</dbReference>
<dbReference type="InterPro" id="IPR042197">
    <property type="entry name" value="Apaf_helical"/>
</dbReference>
<dbReference type="InterPro" id="IPR027417">
    <property type="entry name" value="P-loop_NTPase"/>
</dbReference>
<dbReference type="Gene3D" id="1.10.10.10">
    <property type="entry name" value="Winged helix-like DNA-binding domain superfamily/Winged helix DNA-binding domain"/>
    <property type="match status" value="1"/>
</dbReference>
<dbReference type="Gene3D" id="3.40.50.300">
    <property type="entry name" value="P-loop containing nucleotide triphosphate hydrolases"/>
    <property type="match status" value="1"/>
</dbReference>
<evidence type="ECO:0000256" key="2">
    <source>
        <dbReference type="ARBA" id="ARBA00022737"/>
    </source>
</evidence>
<organism evidence="11 12">
    <name type="scientific">Ziziphus jujuba</name>
    <name type="common">Chinese jujube</name>
    <name type="synonym">Ziziphus sativa</name>
    <dbReference type="NCBI Taxonomy" id="326968"/>
    <lineage>
        <taxon>Eukaryota</taxon>
        <taxon>Viridiplantae</taxon>
        <taxon>Streptophyta</taxon>
        <taxon>Embryophyta</taxon>
        <taxon>Tracheophyta</taxon>
        <taxon>Spermatophyta</taxon>
        <taxon>Magnoliopsida</taxon>
        <taxon>eudicotyledons</taxon>
        <taxon>Gunneridae</taxon>
        <taxon>Pentapetalae</taxon>
        <taxon>rosids</taxon>
        <taxon>fabids</taxon>
        <taxon>Rosales</taxon>
        <taxon>Rhamnaceae</taxon>
        <taxon>Paliureae</taxon>
        <taxon>Ziziphus</taxon>
    </lineage>
</organism>